<evidence type="ECO:0000256" key="2">
    <source>
        <dbReference type="SAM" id="MobiDB-lite"/>
    </source>
</evidence>
<dbReference type="Gene3D" id="1.20.58.1520">
    <property type="match status" value="1"/>
</dbReference>
<dbReference type="InterPro" id="IPR007145">
    <property type="entry name" value="MAP65_Ase1_PRC1"/>
</dbReference>
<protein>
    <recommendedName>
        <fullName evidence="5">Protein regulator of cytokinesis 1</fullName>
    </recommendedName>
</protein>
<evidence type="ECO:0000313" key="4">
    <source>
        <dbReference type="Proteomes" id="UP000054560"/>
    </source>
</evidence>
<dbReference type="PANTHER" id="PTHR19321:SF41">
    <property type="entry name" value="FASCETTO-RELATED"/>
    <property type="match status" value="1"/>
</dbReference>
<reference evidence="3 4" key="1">
    <citation type="submission" date="2011-02" db="EMBL/GenBank/DDBJ databases">
        <title>The Genome Sequence of Sphaeroforma arctica JP610.</title>
        <authorList>
            <consortium name="The Broad Institute Genome Sequencing Platform"/>
            <person name="Russ C."/>
            <person name="Cuomo C."/>
            <person name="Young S.K."/>
            <person name="Zeng Q."/>
            <person name="Gargeya S."/>
            <person name="Alvarado L."/>
            <person name="Berlin A."/>
            <person name="Chapman S.B."/>
            <person name="Chen Z."/>
            <person name="Freedman E."/>
            <person name="Gellesch M."/>
            <person name="Goldberg J."/>
            <person name="Griggs A."/>
            <person name="Gujja S."/>
            <person name="Heilman E."/>
            <person name="Heiman D."/>
            <person name="Howarth C."/>
            <person name="Mehta T."/>
            <person name="Neiman D."/>
            <person name="Pearson M."/>
            <person name="Roberts A."/>
            <person name="Saif S."/>
            <person name="Shea T."/>
            <person name="Shenoy N."/>
            <person name="Sisk P."/>
            <person name="Stolte C."/>
            <person name="Sykes S."/>
            <person name="White J."/>
            <person name="Yandava C."/>
            <person name="Burger G."/>
            <person name="Gray M.W."/>
            <person name="Holland P.W.H."/>
            <person name="King N."/>
            <person name="Lang F.B.F."/>
            <person name="Roger A.J."/>
            <person name="Ruiz-Trillo I."/>
            <person name="Haas B."/>
            <person name="Nusbaum C."/>
            <person name="Birren B."/>
        </authorList>
    </citation>
    <scope>NUCLEOTIDE SEQUENCE [LARGE SCALE GENOMIC DNA]</scope>
    <source>
        <strain evidence="3 4">JP610</strain>
    </source>
</reference>
<dbReference type="Pfam" id="PF03999">
    <property type="entry name" value="MAP65_ASE1"/>
    <property type="match status" value="1"/>
</dbReference>
<feature type="compositionally biased region" description="Basic and acidic residues" evidence="2">
    <location>
        <begin position="521"/>
        <end position="537"/>
    </location>
</feature>
<evidence type="ECO:0000313" key="3">
    <source>
        <dbReference type="EMBL" id="KNC81198.1"/>
    </source>
</evidence>
<proteinExistence type="predicted"/>
<dbReference type="OrthoDB" id="642895at2759"/>
<name>A0A0L0FZ10_9EUKA</name>
<dbReference type="RefSeq" id="XP_014155100.1">
    <property type="nucleotide sequence ID" value="XM_014299625.1"/>
</dbReference>
<feature type="region of interest" description="Disordered" evidence="2">
    <location>
        <begin position="511"/>
        <end position="633"/>
    </location>
</feature>
<dbReference type="GO" id="GO:1990023">
    <property type="term" value="C:mitotic spindle midzone"/>
    <property type="evidence" value="ECO:0007669"/>
    <property type="project" value="TreeGrafter"/>
</dbReference>
<feature type="compositionally biased region" description="Polar residues" evidence="2">
    <location>
        <begin position="549"/>
        <end position="576"/>
    </location>
</feature>
<dbReference type="AlphaFoldDB" id="A0A0L0FZ10"/>
<organism evidence="3 4">
    <name type="scientific">Sphaeroforma arctica JP610</name>
    <dbReference type="NCBI Taxonomy" id="667725"/>
    <lineage>
        <taxon>Eukaryota</taxon>
        <taxon>Ichthyosporea</taxon>
        <taxon>Ichthyophonida</taxon>
        <taxon>Sphaeroforma</taxon>
    </lineage>
</organism>
<dbReference type="GO" id="GO:0051256">
    <property type="term" value="P:mitotic spindle midzone assembly"/>
    <property type="evidence" value="ECO:0007669"/>
    <property type="project" value="TreeGrafter"/>
</dbReference>
<dbReference type="GO" id="GO:0008017">
    <property type="term" value="F:microtubule binding"/>
    <property type="evidence" value="ECO:0007669"/>
    <property type="project" value="InterPro"/>
</dbReference>
<dbReference type="GeneID" id="25906985"/>
<dbReference type="eggNOG" id="KOG4302">
    <property type="taxonomic scope" value="Eukaryota"/>
</dbReference>
<gene>
    <name evidence="3" type="ORF">SARC_06481</name>
</gene>
<feature type="compositionally biased region" description="Polar residues" evidence="2">
    <location>
        <begin position="511"/>
        <end position="520"/>
    </location>
</feature>
<evidence type="ECO:0008006" key="5">
    <source>
        <dbReference type="Google" id="ProtNLM"/>
    </source>
</evidence>
<keyword evidence="1" id="KW-0175">Coiled coil</keyword>
<dbReference type="Proteomes" id="UP000054560">
    <property type="component" value="Unassembled WGS sequence"/>
</dbReference>
<dbReference type="GO" id="GO:0005737">
    <property type="term" value="C:cytoplasm"/>
    <property type="evidence" value="ECO:0007669"/>
    <property type="project" value="TreeGrafter"/>
</dbReference>
<feature type="region of interest" description="Disordered" evidence="2">
    <location>
        <begin position="98"/>
        <end position="119"/>
    </location>
</feature>
<feature type="coiled-coil region" evidence="1">
    <location>
        <begin position="279"/>
        <end position="306"/>
    </location>
</feature>
<feature type="compositionally biased region" description="Polar residues" evidence="2">
    <location>
        <begin position="593"/>
        <end position="604"/>
    </location>
</feature>
<sequence>MAEIYQIDVPLITERLRELELIWLDLGSTDHERHEQSTRILHVVDDAIERECARKASLVVEVHALNQAIDEAELALRDSSNGVDAVDLNRSFSSMMRNEVGENGSTPPHTPPLIKPEQFKSLHPNGTLPLVTQKNEALVTIKDLNLVLHERREVLLTNMDGIKEVWERLDYKPSPNEHAMLRFEDVMNADCRLPGCWSQSRIHTYDAALVRARAEEAARVENIRDLISVLNGLEQRVYMTYDPNKLAYRDASLGDSVGTQDAESFQPRTDIINGMKGSIAELLELKEARKQELADLRSNIRDLEGKLDVEMEFGALTRHEPKGDYEPLSRMQLNKYGAIWNKLREIQLERIQDSVDAAIGQLQSIWAEAGVSESEQQEFWKALKDPYTIDSLQSIENEVRHWQKYIEKAKVIITMIGKRADFLKKMREFEVSASDPARFKGSSLRFLEEEKFRKGAYPSLLKREANLRDAVMRFEEENGEPFRYQGGKYIDILDEEINTRVLSADVFGIAGQSSRTPGRRQTSDRSQHSQSVKRETSPPRTGRSARTPAGNSTFATPAARNQTRTPSQTPIHSTRTGMRAPNSGMSERRTKIPTPSASRGSVTPQAHVDRQRSQPSDHNVRSNLNSVNGRFQD</sequence>
<dbReference type="EMBL" id="KQ242059">
    <property type="protein sequence ID" value="KNC81198.1"/>
    <property type="molecule type" value="Genomic_DNA"/>
</dbReference>
<dbReference type="STRING" id="667725.A0A0L0FZ10"/>
<dbReference type="PANTHER" id="PTHR19321">
    <property type="entry name" value="PROTEIN REGULATOR OF CYTOKINESIS 1 PRC1-RELATED"/>
    <property type="match status" value="1"/>
</dbReference>
<keyword evidence="4" id="KW-1185">Reference proteome</keyword>
<accession>A0A0L0FZ10</accession>
<evidence type="ECO:0000256" key="1">
    <source>
        <dbReference type="SAM" id="Coils"/>
    </source>
</evidence>
<feature type="compositionally biased region" description="Polar residues" evidence="2">
    <location>
        <begin position="613"/>
        <end position="633"/>
    </location>
</feature>